<keyword evidence="2 8" id="KW-0808">Transferase</keyword>
<feature type="region of interest" description="Disordered" evidence="6">
    <location>
        <begin position="373"/>
        <end position="397"/>
    </location>
</feature>
<gene>
    <name evidence="8" type="primary">IME2</name>
    <name evidence="8" type="ORF">MEQU1_002469</name>
</gene>
<evidence type="ECO:0000259" key="7">
    <source>
        <dbReference type="PROSITE" id="PS50011"/>
    </source>
</evidence>
<protein>
    <submittedName>
        <fullName evidence="8">Non-specific serine/threonine protein kinase</fullName>
        <ecNumber evidence="8">2.7.11.1</ecNumber>
    </submittedName>
</protein>
<dbReference type="Proteomes" id="UP001214415">
    <property type="component" value="Chromosome 4"/>
</dbReference>
<evidence type="ECO:0000256" key="4">
    <source>
        <dbReference type="ARBA" id="ARBA00022777"/>
    </source>
</evidence>
<feature type="compositionally biased region" description="Low complexity" evidence="6">
    <location>
        <begin position="379"/>
        <end position="389"/>
    </location>
</feature>
<evidence type="ECO:0000256" key="5">
    <source>
        <dbReference type="ARBA" id="ARBA00022840"/>
    </source>
</evidence>
<evidence type="ECO:0000256" key="2">
    <source>
        <dbReference type="ARBA" id="ARBA00022679"/>
    </source>
</evidence>
<dbReference type="Gene3D" id="3.30.200.20">
    <property type="entry name" value="Phosphorylase Kinase, domain 1"/>
    <property type="match status" value="1"/>
</dbReference>
<dbReference type="SUPFAM" id="SSF56112">
    <property type="entry name" value="Protein kinase-like (PK-like)"/>
    <property type="match status" value="1"/>
</dbReference>
<dbReference type="SMART" id="SM00220">
    <property type="entry name" value="S_TKc"/>
    <property type="match status" value="1"/>
</dbReference>
<evidence type="ECO:0000256" key="3">
    <source>
        <dbReference type="ARBA" id="ARBA00022741"/>
    </source>
</evidence>
<dbReference type="PANTHER" id="PTHR24055">
    <property type="entry name" value="MITOGEN-ACTIVATED PROTEIN KINASE"/>
    <property type="match status" value="1"/>
</dbReference>
<evidence type="ECO:0000313" key="8">
    <source>
        <dbReference type="EMBL" id="WFD23775.1"/>
    </source>
</evidence>
<sequence>MANSPGLLDMKTLDTGRRYTVIKRAGSGAFGEVYIADWQSPLPSGTMVPAMQHSYTRPAFVGKRIVAIKRCRLPTDLTKGSVRLNELCALRSIPAHPNIIALYDVFREHDLLHIVFECMEGNLYQLIKSRKGLPMAPGLVASVAQQMFRGIEHIHSHGYFHRDMKPENVLITTLGLGEYPIPGTSSTRQDVLVLAKVADFGLARSLTSKAPYSGYISTRWYRAPEVLLRSPSYSAPIDVWALAAITAETVMLEPLFPGANELDQLACIVRLLGTPGDAPQPPKQRKSSHYGGGPWKEAEVLAEHLQIRLPQGPGVPFETLFVSSSYPMLMDLLFMMLRYDPNARYTMSQCLQHSFFTVEMAPLQPIRCMLPTKGSAGQSPSEPVAVSSPPDHESPAFSMESDEVFLKAVDDLSLSPSEDTERRRREEEIRVMRERSRAVMQKREALLLSHYGSINDDGTRASGWSI</sequence>
<dbReference type="AlphaFoldDB" id="A0AAF0EDT3"/>
<organism evidence="8 9">
    <name type="scientific">Malassezia equina</name>
    <dbReference type="NCBI Taxonomy" id="1381935"/>
    <lineage>
        <taxon>Eukaryota</taxon>
        <taxon>Fungi</taxon>
        <taxon>Dikarya</taxon>
        <taxon>Basidiomycota</taxon>
        <taxon>Ustilaginomycotina</taxon>
        <taxon>Malasseziomycetes</taxon>
        <taxon>Malasseziales</taxon>
        <taxon>Malasseziaceae</taxon>
        <taxon>Malassezia</taxon>
    </lineage>
</organism>
<dbReference type="InterPro" id="IPR008271">
    <property type="entry name" value="Ser/Thr_kinase_AS"/>
</dbReference>
<keyword evidence="4 8" id="KW-0418">Kinase</keyword>
<evidence type="ECO:0000313" key="9">
    <source>
        <dbReference type="Proteomes" id="UP001214415"/>
    </source>
</evidence>
<keyword evidence="1 8" id="KW-0723">Serine/threonine-protein kinase</keyword>
<dbReference type="FunFam" id="1.10.510.10:FF:000624">
    <property type="entry name" value="Mitogen-activated protein kinase"/>
    <property type="match status" value="1"/>
</dbReference>
<keyword evidence="9" id="KW-1185">Reference proteome</keyword>
<dbReference type="EC" id="2.7.11.1" evidence="8"/>
<keyword evidence="5" id="KW-0067">ATP-binding</keyword>
<dbReference type="InterPro" id="IPR000719">
    <property type="entry name" value="Prot_kinase_dom"/>
</dbReference>
<dbReference type="InterPro" id="IPR050117">
    <property type="entry name" value="MAPK"/>
</dbReference>
<keyword evidence="3" id="KW-0547">Nucleotide-binding</keyword>
<proteinExistence type="predicted"/>
<dbReference type="PROSITE" id="PS50011">
    <property type="entry name" value="PROTEIN_KINASE_DOM"/>
    <property type="match status" value="1"/>
</dbReference>
<name>A0AAF0EDT3_9BASI</name>
<dbReference type="Pfam" id="PF00069">
    <property type="entry name" value="Pkinase"/>
    <property type="match status" value="1"/>
</dbReference>
<dbReference type="GO" id="GO:0005524">
    <property type="term" value="F:ATP binding"/>
    <property type="evidence" value="ECO:0007669"/>
    <property type="project" value="UniProtKB-KW"/>
</dbReference>
<dbReference type="EMBL" id="CP119903">
    <property type="protein sequence ID" value="WFD23775.1"/>
    <property type="molecule type" value="Genomic_DNA"/>
</dbReference>
<evidence type="ECO:0000256" key="6">
    <source>
        <dbReference type="SAM" id="MobiDB-lite"/>
    </source>
</evidence>
<feature type="domain" description="Protein kinase" evidence="7">
    <location>
        <begin position="19"/>
        <end position="356"/>
    </location>
</feature>
<dbReference type="PROSITE" id="PS00108">
    <property type="entry name" value="PROTEIN_KINASE_ST"/>
    <property type="match status" value="1"/>
</dbReference>
<accession>A0AAF0EDT3</accession>
<dbReference type="InterPro" id="IPR011009">
    <property type="entry name" value="Kinase-like_dom_sf"/>
</dbReference>
<reference evidence="8" key="1">
    <citation type="submission" date="2023-03" db="EMBL/GenBank/DDBJ databases">
        <title>Mating type loci evolution in Malassezia.</title>
        <authorList>
            <person name="Coelho M.A."/>
        </authorList>
    </citation>
    <scope>NUCLEOTIDE SEQUENCE</scope>
    <source>
        <strain evidence="8">CBS 12830</strain>
    </source>
</reference>
<dbReference type="GO" id="GO:0004674">
    <property type="term" value="F:protein serine/threonine kinase activity"/>
    <property type="evidence" value="ECO:0007669"/>
    <property type="project" value="UniProtKB-KW"/>
</dbReference>
<evidence type="ECO:0000256" key="1">
    <source>
        <dbReference type="ARBA" id="ARBA00022527"/>
    </source>
</evidence>
<dbReference type="Gene3D" id="1.10.510.10">
    <property type="entry name" value="Transferase(Phosphotransferase) domain 1"/>
    <property type="match status" value="1"/>
</dbReference>